<dbReference type="InterPro" id="IPR036388">
    <property type="entry name" value="WH-like_DNA-bd_sf"/>
</dbReference>
<name>A0ABM8G263_9CELL</name>
<dbReference type="Gene3D" id="3.30.450.40">
    <property type="match status" value="1"/>
</dbReference>
<dbReference type="PROSITE" id="PS50921">
    <property type="entry name" value="ANTAR"/>
    <property type="match status" value="1"/>
</dbReference>
<keyword evidence="2" id="KW-0804">Transcription</keyword>
<dbReference type="SUPFAM" id="SSF55781">
    <property type="entry name" value="GAF domain-like"/>
    <property type="match status" value="1"/>
</dbReference>
<evidence type="ECO:0000259" key="3">
    <source>
        <dbReference type="PROSITE" id="PS50921"/>
    </source>
</evidence>
<feature type="domain" description="ANTAR" evidence="3">
    <location>
        <begin position="47"/>
        <end position="108"/>
    </location>
</feature>
<sequence>MRSMLCVQLFTSSTRHGALNLYAREARAFPADDYSLATTFAAVAAAALDAARTEDQLTSAVQTRTVIGQAQGILMERYSISASRAFSVLSRLSQDGNTKLVDLARQVVSDRALPEAASKAEKIASTLS</sequence>
<accession>A0ABM8G263</accession>
<dbReference type="InterPro" id="IPR011006">
    <property type="entry name" value="CheY-like_superfamily"/>
</dbReference>
<proteinExistence type="predicted"/>
<dbReference type="SMART" id="SM01012">
    <property type="entry name" value="ANTAR"/>
    <property type="match status" value="1"/>
</dbReference>
<evidence type="ECO:0000256" key="2">
    <source>
        <dbReference type="ARBA" id="ARBA00023163"/>
    </source>
</evidence>
<keyword evidence="1" id="KW-0805">Transcription regulation</keyword>
<dbReference type="Gene3D" id="1.10.10.10">
    <property type="entry name" value="Winged helix-like DNA-binding domain superfamily/Winged helix DNA-binding domain"/>
    <property type="match status" value="1"/>
</dbReference>
<organism evidence="4 5">
    <name type="scientific">Paraoerskovia sediminicola</name>
    <dbReference type="NCBI Taxonomy" id="1138587"/>
    <lineage>
        <taxon>Bacteria</taxon>
        <taxon>Bacillati</taxon>
        <taxon>Actinomycetota</taxon>
        <taxon>Actinomycetes</taxon>
        <taxon>Micrococcales</taxon>
        <taxon>Cellulomonadaceae</taxon>
        <taxon>Paraoerskovia</taxon>
    </lineage>
</organism>
<gene>
    <name evidence="4" type="ORF">GCM10025865_14510</name>
</gene>
<evidence type="ECO:0000256" key="1">
    <source>
        <dbReference type="ARBA" id="ARBA00023015"/>
    </source>
</evidence>
<keyword evidence="5" id="KW-1185">Reference proteome</keyword>
<dbReference type="InterPro" id="IPR029016">
    <property type="entry name" value="GAF-like_dom_sf"/>
</dbReference>
<protein>
    <recommendedName>
        <fullName evidence="3">ANTAR domain-containing protein</fullName>
    </recommendedName>
</protein>
<dbReference type="Proteomes" id="UP001321475">
    <property type="component" value="Chromosome"/>
</dbReference>
<evidence type="ECO:0000313" key="4">
    <source>
        <dbReference type="EMBL" id="BDZ42152.1"/>
    </source>
</evidence>
<dbReference type="Pfam" id="PF03861">
    <property type="entry name" value="ANTAR"/>
    <property type="match status" value="1"/>
</dbReference>
<dbReference type="InterPro" id="IPR005561">
    <property type="entry name" value="ANTAR"/>
</dbReference>
<dbReference type="EMBL" id="AP027729">
    <property type="protein sequence ID" value="BDZ42152.1"/>
    <property type="molecule type" value="Genomic_DNA"/>
</dbReference>
<reference evidence="5" key="1">
    <citation type="journal article" date="2019" name="Int. J. Syst. Evol. Microbiol.">
        <title>The Global Catalogue of Microorganisms (GCM) 10K type strain sequencing project: providing services to taxonomists for standard genome sequencing and annotation.</title>
        <authorList>
            <consortium name="The Broad Institute Genomics Platform"/>
            <consortium name="The Broad Institute Genome Sequencing Center for Infectious Disease"/>
            <person name="Wu L."/>
            <person name="Ma J."/>
        </authorList>
    </citation>
    <scope>NUCLEOTIDE SEQUENCE [LARGE SCALE GENOMIC DNA]</scope>
    <source>
        <strain evidence="5">NBRC 108565</strain>
    </source>
</reference>
<evidence type="ECO:0000313" key="5">
    <source>
        <dbReference type="Proteomes" id="UP001321475"/>
    </source>
</evidence>
<dbReference type="SUPFAM" id="SSF52172">
    <property type="entry name" value="CheY-like"/>
    <property type="match status" value="1"/>
</dbReference>